<organism evidence="2 3">
    <name type="scientific">Actinomortierella ambigua</name>
    <dbReference type="NCBI Taxonomy" id="1343610"/>
    <lineage>
        <taxon>Eukaryota</taxon>
        <taxon>Fungi</taxon>
        <taxon>Fungi incertae sedis</taxon>
        <taxon>Mucoromycota</taxon>
        <taxon>Mortierellomycotina</taxon>
        <taxon>Mortierellomycetes</taxon>
        <taxon>Mortierellales</taxon>
        <taxon>Mortierellaceae</taxon>
        <taxon>Actinomortierella</taxon>
    </lineage>
</organism>
<protein>
    <recommendedName>
        <fullName evidence="4">Glycosyltransferase family 17 protein</fullName>
    </recommendedName>
</protein>
<evidence type="ECO:0000256" key="1">
    <source>
        <dbReference type="SAM" id="MobiDB-lite"/>
    </source>
</evidence>
<evidence type="ECO:0000313" key="2">
    <source>
        <dbReference type="EMBL" id="KAG0257469.1"/>
    </source>
</evidence>
<dbReference type="Pfam" id="PF04724">
    <property type="entry name" value="Glyco_transf_17"/>
    <property type="match status" value="2"/>
</dbReference>
<evidence type="ECO:0000313" key="3">
    <source>
        <dbReference type="Proteomes" id="UP000807716"/>
    </source>
</evidence>
<dbReference type="GO" id="GO:0016020">
    <property type="term" value="C:membrane"/>
    <property type="evidence" value="ECO:0007669"/>
    <property type="project" value="InterPro"/>
</dbReference>
<keyword evidence="3" id="KW-1185">Reference proteome</keyword>
<feature type="region of interest" description="Disordered" evidence="1">
    <location>
        <begin position="1"/>
        <end position="22"/>
    </location>
</feature>
<dbReference type="GO" id="GO:0006044">
    <property type="term" value="P:N-acetylglucosamine metabolic process"/>
    <property type="evidence" value="ECO:0007669"/>
    <property type="project" value="TreeGrafter"/>
</dbReference>
<dbReference type="EMBL" id="JAAAJB010000360">
    <property type="protein sequence ID" value="KAG0257469.1"/>
    <property type="molecule type" value="Genomic_DNA"/>
</dbReference>
<dbReference type="GO" id="GO:0003830">
    <property type="term" value="F:beta-1,4-mannosylglycoprotein 4-beta-N-acetylglucosaminyltransferase activity"/>
    <property type="evidence" value="ECO:0007669"/>
    <property type="project" value="InterPro"/>
</dbReference>
<dbReference type="InterPro" id="IPR006813">
    <property type="entry name" value="Glyco_trans_17"/>
</dbReference>
<proteinExistence type="predicted"/>
<dbReference type="PANTHER" id="PTHR12224:SF0">
    <property type="entry name" value="BETA-1,4-MANNOSYL-GLYCOPROTEIN 4-BETA-N-ACETYLGLUCOSAMINYLTRANSFERASE"/>
    <property type="match status" value="1"/>
</dbReference>
<feature type="region of interest" description="Disordered" evidence="1">
    <location>
        <begin position="64"/>
        <end position="172"/>
    </location>
</feature>
<sequence length="525" mass="60114">MAPPPGLPLPSGDNRSATTGWSLSSPRTQRLLLNIFIATLVLYQLTFIVNISWDVEIDESTLSPHERQQQEEQQRTNWNLPSFNWPKGQPPPPAGPEGILYPGSQYKQEEEESKQQQQQQQNGAMEHNTPEKEEEEGGDENKSDEEDGVDETRTPSGSQHENSKPGHVLQSSQQLPPRLYDIVLFNDELDLLEVRLNELSNVVDIFVILESEESFQRHPKPLHFRLNERSPRFQPFKDRILHIVVPPMTDADFDRARLVGGQGWEAETYLRSKGLFMALDIFRPSPGDWIMHSDVDEIPRASILERLKADPASLTASADASNTNTDTAPPSFLRLECGLYYYSFEFRHPHGWMGPTLARFEEPPLSTTGDGSSDVDVFSDKDDEAQVDEYGNRLLAKPFWHDWSNAGYRLRMRLRLSGEVPVVRDACWHCSWCFATTDAYRNKAGSYSHAEHSQQTFMQDEWIIDHVREGKDLFDRAGQEYAYVVNNEDLPEYINIHRDRFAYLLDRKGKANAGFTNIDENTINY</sequence>
<feature type="compositionally biased region" description="Acidic residues" evidence="1">
    <location>
        <begin position="132"/>
        <end position="149"/>
    </location>
</feature>
<feature type="compositionally biased region" description="Basic and acidic residues" evidence="1">
    <location>
        <begin position="64"/>
        <end position="74"/>
    </location>
</feature>
<evidence type="ECO:0008006" key="4">
    <source>
        <dbReference type="Google" id="ProtNLM"/>
    </source>
</evidence>
<feature type="compositionally biased region" description="Polar residues" evidence="1">
    <location>
        <begin position="13"/>
        <end position="22"/>
    </location>
</feature>
<accession>A0A9P6Q346</accession>
<dbReference type="Proteomes" id="UP000807716">
    <property type="component" value="Unassembled WGS sequence"/>
</dbReference>
<name>A0A9P6Q346_9FUNG</name>
<comment type="caution">
    <text evidence="2">The sequence shown here is derived from an EMBL/GenBank/DDBJ whole genome shotgun (WGS) entry which is preliminary data.</text>
</comment>
<reference evidence="2" key="1">
    <citation type="journal article" date="2020" name="Fungal Divers.">
        <title>Resolving the Mortierellaceae phylogeny through synthesis of multi-gene phylogenetics and phylogenomics.</title>
        <authorList>
            <person name="Vandepol N."/>
            <person name="Liber J."/>
            <person name="Desiro A."/>
            <person name="Na H."/>
            <person name="Kennedy M."/>
            <person name="Barry K."/>
            <person name="Grigoriev I.V."/>
            <person name="Miller A.N."/>
            <person name="O'Donnell K."/>
            <person name="Stajich J.E."/>
            <person name="Bonito G."/>
        </authorList>
    </citation>
    <scope>NUCLEOTIDE SEQUENCE</scope>
    <source>
        <strain evidence="2">BC1065</strain>
    </source>
</reference>
<feature type="compositionally biased region" description="Low complexity" evidence="1">
    <location>
        <begin position="96"/>
        <end position="106"/>
    </location>
</feature>
<dbReference type="AlphaFoldDB" id="A0A9P6Q346"/>
<dbReference type="OrthoDB" id="6474464at2759"/>
<gene>
    <name evidence="2" type="ORF">DFQ27_005137</name>
</gene>
<dbReference type="PANTHER" id="PTHR12224">
    <property type="entry name" value="BETA-1,4-MANNOSYL-GLYCOPROTEIN BETA-1,4-N-ACETYLGLUCOSAMINYL-TRANSFERASE"/>
    <property type="match status" value="1"/>
</dbReference>